<dbReference type="CDD" id="cd11608">
    <property type="entry name" value="eIF2D_C"/>
    <property type="match status" value="1"/>
</dbReference>
<feature type="region of interest" description="Disordered" evidence="1">
    <location>
        <begin position="68"/>
        <end position="104"/>
    </location>
</feature>
<dbReference type="Pfam" id="PF01253">
    <property type="entry name" value="SUI1"/>
    <property type="match status" value="1"/>
</dbReference>
<feature type="region of interest" description="Disordered" evidence="1">
    <location>
        <begin position="1"/>
        <end position="55"/>
    </location>
</feature>
<sequence length="423" mass="45200">MGDKSRPSASFTPERIFPEGDDDGAAGGGGDDGIVFGEGSADEGEGAAADNSDGGAEIEEFNVSVFAKKKKKKKKKVVVESSSSESESEEDEPAKPSGPADEDGRDMCEVVFVRALAALPDVELPVVVSQFWSSKVLPARPEGTSLDIKASPFKKLAKLLKTLEKKKILKSKMVRKEDTIIAVDRSHADILRATTVAASDGGACGKGKGKGSGAEVNVEELYKPTSNLRPIFEAQGAGRDALFSAAQVRASLIEYAEDGGLFDGAARHTLTLDQTLAKELYGKKEPQSAGDEEDVDALLARVMGKLKLHHRVSMTRDGETSEHTRKGKLEPVNVTVVDREKGRKYTTKITNLESFGIDAQALAVDLKSKLSIGASVAKDVHKSKDDDALEVSMQGNNLEEVTSFLRKEYGLPAAFIKGANKCK</sequence>
<dbReference type="InterPro" id="IPR039757">
    <property type="entry name" value="EIF2D"/>
</dbReference>
<evidence type="ECO:0000313" key="3">
    <source>
        <dbReference type="EMBL" id="CAE0129230.1"/>
    </source>
</evidence>
<dbReference type="GO" id="GO:0001731">
    <property type="term" value="P:formation of translation preinitiation complex"/>
    <property type="evidence" value="ECO:0007669"/>
    <property type="project" value="InterPro"/>
</dbReference>
<dbReference type="InterPro" id="IPR057429">
    <property type="entry name" value="WH_eIF2D"/>
</dbReference>
<dbReference type="PANTHER" id="PTHR12217:SF4">
    <property type="entry name" value="EUKARYOTIC TRANSLATION INITIATION FACTOR 2D"/>
    <property type="match status" value="1"/>
</dbReference>
<dbReference type="Gene3D" id="3.30.780.10">
    <property type="entry name" value="SUI1-like domain"/>
    <property type="match status" value="1"/>
</dbReference>
<dbReference type="EMBL" id="HBHY01003692">
    <property type="protein sequence ID" value="CAE0129230.1"/>
    <property type="molecule type" value="Transcribed_RNA"/>
</dbReference>
<name>A0A7S3BCL3_9VIRI</name>
<proteinExistence type="predicted"/>
<dbReference type="PROSITE" id="PS50296">
    <property type="entry name" value="SUI1"/>
    <property type="match status" value="1"/>
</dbReference>
<dbReference type="PANTHER" id="PTHR12217">
    <property type="entry name" value="EUKARYOTIC TRANSLATION INITIATION FACTOR 2D"/>
    <property type="match status" value="1"/>
</dbReference>
<dbReference type="SUPFAM" id="SSF47592">
    <property type="entry name" value="SWIB/MDM2 domain"/>
    <property type="match status" value="1"/>
</dbReference>
<dbReference type="InterPro" id="IPR058886">
    <property type="entry name" value="SWIB_eIF2D"/>
</dbReference>
<gene>
    <name evidence="3" type="ORF">PSIN1315_LOCUS2429</name>
</gene>
<accession>A0A7S3BCL3</accession>
<evidence type="ECO:0000259" key="2">
    <source>
        <dbReference type="PROSITE" id="PS50296"/>
    </source>
</evidence>
<dbReference type="InterPro" id="IPR036877">
    <property type="entry name" value="SUI1_dom_sf"/>
</dbReference>
<dbReference type="SUPFAM" id="SSF55159">
    <property type="entry name" value="eIF1-like"/>
    <property type="match status" value="1"/>
</dbReference>
<organism evidence="3">
    <name type="scientific">Prasinoderma singulare</name>
    <dbReference type="NCBI Taxonomy" id="676789"/>
    <lineage>
        <taxon>Eukaryota</taxon>
        <taxon>Viridiplantae</taxon>
        <taxon>Prasinodermophyta</taxon>
        <taxon>Prasinodermophyceae</taxon>
        <taxon>Prasinodermales</taxon>
        <taxon>Prasinodermaceae</taxon>
        <taxon>Prasinoderma</taxon>
    </lineage>
</organism>
<feature type="compositionally biased region" description="Low complexity" evidence="1">
    <location>
        <begin position="46"/>
        <end position="55"/>
    </location>
</feature>
<reference evidence="3" key="1">
    <citation type="submission" date="2021-01" db="EMBL/GenBank/DDBJ databases">
        <authorList>
            <person name="Corre E."/>
            <person name="Pelletier E."/>
            <person name="Niang G."/>
            <person name="Scheremetjew M."/>
            <person name="Finn R."/>
            <person name="Kale V."/>
            <person name="Holt S."/>
            <person name="Cochrane G."/>
            <person name="Meng A."/>
            <person name="Brown T."/>
            <person name="Cohen L."/>
        </authorList>
    </citation>
    <scope>NUCLEOTIDE SEQUENCE</scope>
    <source>
        <strain evidence="3">RCC927</strain>
    </source>
</reference>
<dbReference type="Pfam" id="PF26291">
    <property type="entry name" value="SWIB_eIF2D"/>
    <property type="match status" value="1"/>
</dbReference>
<dbReference type="InterPro" id="IPR039759">
    <property type="entry name" value="eIF2D_SUI1"/>
</dbReference>
<dbReference type="GO" id="GO:0003743">
    <property type="term" value="F:translation initiation factor activity"/>
    <property type="evidence" value="ECO:0007669"/>
    <property type="project" value="InterPro"/>
</dbReference>
<protein>
    <recommendedName>
        <fullName evidence="2">SUI1 domain-containing protein</fullName>
    </recommendedName>
</protein>
<dbReference type="InterPro" id="IPR036885">
    <property type="entry name" value="SWIB_MDM2_dom_sf"/>
</dbReference>
<feature type="domain" description="SUI1" evidence="2">
    <location>
        <begin position="333"/>
        <end position="409"/>
    </location>
</feature>
<dbReference type="InterPro" id="IPR001950">
    <property type="entry name" value="SUI1"/>
</dbReference>
<evidence type="ECO:0000256" key="1">
    <source>
        <dbReference type="SAM" id="MobiDB-lite"/>
    </source>
</evidence>
<dbReference type="Pfam" id="PF25304">
    <property type="entry name" value="WHD_eIF2D"/>
    <property type="match status" value="1"/>
</dbReference>
<dbReference type="AlphaFoldDB" id="A0A7S3BCL3"/>